<accession>A0A1G8QIB5</accession>
<dbReference type="InterPro" id="IPR050382">
    <property type="entry name" value="MFS_Na/Anion_cotransporter"/>
</dbReference>
<gene>
    <name evidence="6" type="ORF">SAMN05444695_11543</name>
</gene>
<organism evidence="6 7">
    <name type="scientific">Rhodococcus triatomae</name>
    <dbReference type="NCBI Taxonomy" id="300028"/>
    <lineage>
        <taxon>Bacteria</taxon>
        <taxon>Bacillati</taxon>
        <taxon>Actinomycetota</taxon>
        <taxon>Actinomycetes</taxon>
        <taxon>Mycobacteriales</taxon>
        <taxon>Nocardiaceae</taxon>
        <taxon>Rhodococcus</taxon>
    </lineage>
</organism>
<reference evidence="6 7" key="1">
    <citation type="submission" date="2016-10" db="EMBL/GenBank/DDBJ databases">
        <authorList>
            <person name="de Groot N.N."/>
        </authorList>
    </citation>
    <scope>NUCLEOTIDE SEQUENCE [LARGE SCALE GENOMIC DNA]</scope>
    <source>
        <strain evidence="6 7">DSM 44892</strain>
    </source>
</reference>
<feature type="domain" description="Major facilitator superfamily (MFS) profile" evidence="5">
    <location>
        <begin position="26"/>
        <end position="431"/>
    </location>
</feature>
<evidence type="ECO:0000256" key="2">
    <source>
        <dbReference type="ARBA" id="ARBA00022692"/>
    </source>
</evidence>
<keyword evidence="4" id="KW-0472">Membrane</keyword>
<evidence type="ECO:0000259" key="5">
    <source>
        <dbReference type="PROSITE" id="PS50850"/>
    </source>
</evidence>
<dbReference type="GO" id="GO:0005886">
    <property type="term" value="C:plasma membrane"/>
    <property type="evidence" value="ECO:0007669"/>
    <property type="project" value="UniProtKB-SubCell"/>
</dbReference>
<name>A0A1G8QIB5_9NOCA</name>
<dbReference type="EMBL" id="FNDN01000015">
    <property type="protein sequence ID" value="SDJ04467.1"/>
    <property type="molecule type" value="Genomic_DNA"/>
</dbReference>
<keyword evidence="2" id="KW-0812">Transmembrane</keyword>
<evidence type="ECO:0000256" key="4">
    <source>
        <dbReference type="ARBA" id="ARBA00023136"/>
    </source>
</evidence>
<dbReference type="PANTHER" id="PTHR11662">
    <property type="entry name" value="SOLUTE CARRIER FAMILY 17"/>
    <property type="match status" value="1"/>
</dbReference>
<dbReference type="InterPro" id="IPR036259">
    <property type="entry name" value="MFS_trans_sf"/>
</dbReference>
<dbReference type="PROSITE" id="PS50850">
    <property type="entry name" value="MFS"/>
    <property type="match status" value="1"/>
</dbReference>
<proteinExistence type="predicted"/>
<dbReference type="AlphaFoldDB" id="A0A1G8QIB5"/>
<dbReference type="InterPro" id="IPR011701">
    <property type="entry name" value="MFS"/>
</dbReference>
<evidence type="ECO:0000313" key="6">
    <source>
        <dbReference type="EMBL" id="SDJ04467.1"/>
    </source>
</evidence>
<dbReference type="SUPFAM" id="SSF103473">
    <property type="entry name" value="MFS general substrate transporter"/>
    <property type="match status" value="1"/>
</dbReference>
<dbReference type="OrthoDB" id="4474610at2"/>
<dbReference type="Pfam" id="PF07690">
    <property type="entry name" value="MFS_1"/>
    <property type="match status" value="1"/>
</dbReference>
<dbReference type="PANTHER" id="PTHR11662:SF450">
    <property type="entry name" value="BLR1003 PROTEIN"/>
    <property type="match status" value="1"/>
</dbReference>
<dbReference type="GO" id="GO:0022857">
    <property type="term" value="F:transmembrane transporter activity"/>
    <property type="evidence" value="ECO:0007669"/>
    <property type="project" value="InterPro"/>
</dbReference>
<keyword evidence="7" id="KW-1185">Reference proteome</keyword>
<evidence type="ECO:0000313" key="7">
    <source>
        <dbReference type="Proteomes" id="UP000183263"/>
    </source>
</evidence>
<dbReference type="InterPro" id="IPR020846">
    <property type="entry name" value="MFS_dom"/>
</dbReference>
<dbReference type="Proteomes" id="UP000183263">
    <property type="component" value="Unassembled WGS sequence"/>
</dbReference>
<sequence length="448" mass="47483">MVTTEARLGDVGVRPPRQANRRAWGIVVLLFLFFTLNFADKAAIGLGSEQIRADLGLTAGQYGLLSSAFFWLFAVGAVTLTAVLRKISYTWGAGLLMLTWIASMLPLTVPTSFGVLLACRVALGFFEGPAHALCQSIVADRFAPEKRATAGAVVNAGSSVGPLVAAPVLTWVILTWSWHAAFVALVGVGVLWLIGWFWYTEKLPFKRSDTPATGDAKVEDPNGNIVVPFHRLLTLQSFWGLVLLSFAGYLISSLKVAWLPAFMNEGLGYSATTVGMLVTLPYIAAVGVLLSAGLLSGRLMRKGCSSRVARGYVTGAYLLVGGLSMIVFTQLPAGPAQMVFVIVAFAVNSVAFSVAFAGASDFLPAKQRVAFFGCIIAAYSVAGIVAPFGLGLIVEHAPTAAQGYSTGFMFVGVTVCVLGVIGGLMLNPEKAKARLEQLTLEYAAREAR</sequence>
<protein>
    <submittedName>
        <fullName evidence="6">Sugar phosphate permease</fullName>
    </submittedName>
</protein>
<dbReference type="Gene3D" id="1.20.1250.20">
    <property type="entry name" value="MFS general substrate transporter like domains"/>
    <property type="match status" value="2"/>
</dbReference>
<comment type="subcellular location">
    <subcellularLocation>
        <location evidence="1">Cell membrane</location>
        <topology evidence="1">Multi-pass membrane protein</topology>
    </subcellularLocation>
</comment>
<evidence type="ECO:0000256" key="3">
    <source>
        <dbReference type="ARBA" id="ARBA00022989"/>
    </source>
</evidence>
<keyword evidence="3" id="KW-1133">Transmembrane helix</keyword>
<evidence type="ECO:0000256" key="1">
    <source>
        <dbReference type="ARBA" id="ARBA00004651"/>
    </source>
</evidence>